<dbReference type="InterPro" id="IPR013762">
    <property type="entry name" value="Integrase-like_cat_sf"/>
</dbReference>
<proteinExistence type="inferred from homology"/>
<evidence type="ECO:0000256" key="4">
    <source>
        <dbReference type="ARBA" id="ARBA00023172"/>
    </source>
</evidence>
<keyword evidence="3" id="KW-0238">DNA-binding</keyword>
<dbReference type="EMBL" id="JAVDWO010000005">
    <property type="protein sequence ID" value="MDR7192693.1"/>
    <property type="molecule type" value="Genomic_DNA"/>
</dbReference>
<dbReference type="PANTHER" id="PTHR30629">
    <property type="entry name" value="PROPHAGE INTEGRASE"/>
    <property type="match status" value="1"/>
</dbReference>
<evidence type="ECO:0000256" key="1">
    <source>
        <dbReference type="ARBA" id="ARBA00008857"/>
    </source>
</evidence>
<dbReference type="Gene3D" id="3.30.160.390">
    <property type="entry name" value="Integrase, DNA-binding domain"/>
    <property type="match status" value="1"/>
</dbReference>
<dbReference type="Pfam" id="PF00589">
    <property type="entry name" value="Phage_integrase"/>
    <property type="match status" value="1"/>
</dbReference>
<keyword evidence="2" id="KW-0229">DNA integration</keyword>
<evidence type="ECO:0000313" key="7">
    <source>
        <dbReference type="Proteomes" id="UP001256588"/>
    </source>
</evidence>
<keyword evidence="4" id="KW-0233">DNA recombination</keyword>
<evidence type="ECO:0000313" key="6">
    <source>
        <dbReference type="EMBL" id="MDR7192693.1"/>
    </source>
</evidence>
<dbReference type="InterPro" id="IPR053876">
    <property type="entry name" value="Phage_int_M"/>
</dbReference>
<comment type="similarity">
    <text evidence="1">Belongs to the 'phage' integrase family.</text>
</comment>
<sequence>MARAVNKLTALKVRKLKEPGRYSDGDGLYFYISQSGSRSWVFRYRDRTTQKHRDKGLGPERDVSLEQAREAARRARASIREGVDPIDSDAKAKAQAAIDRARGVSLGHCIEQYIQAHRSSWRNEKHASQWENTLKSYASDLWDLPVTVIDTPEILRTLEPIWYDKTETATRVRQRLEAVLDWAAARKLRSAANPARWRGHLDKLLPKPAKLKAVKPRPALPYTEVGGFMQQLRAKDSLGARALELIILTASRPSEVTGGQWSEIDFARATWTVPAERMKAGKAHRIPLSDQAIAVLRAMPRIDAKYIFPGEGKNASMTTAAPLKVLKELSPGVVSHGFRSTFRDWAADMTAFPREIAEQALAHSLKDKTEAAYRRTDFFVKREKLMTAWADYCDRVQAESDNVASIVRATEKTGMR</sequence>
<dbReference type="RefSeq" id="WP_310233977.1">
    <property type="nucleotide sequence ID" value="NZ_JAVDWO010000005.1"/>
</dbReference>
<comment type="caution">
    <text evidence="6">The sequence shown here is derived from an EMBL/GenBank/DDBJ whole genome shotgun (WGS) entry which is preliminary data.</text>
</comment>
<dbReference type="InterPro" id="IPR025166">
    <property type="entry name" value="Integrase_DNA_bind_dom"/>
</dbReference>
<dbReference type="InterPro" id="IPR038488">
    <property type="entry name" value="Integrase_DNA-bd_sf"/>
</dbReference>
<evidence type="ECO:0000256" key="2">
    <source>
        <dbReference type="ARBA" id="ARBA00022908"/>
    </source>
</evidence>
<gene>
    <name evidence="6" type="ORF">J2W68_001409</name>
</gene>
<dbReference type="InterPro" id="IPR011010">
    <property type="entry name" value="DNA_brk_join_enz"/>
</dbReference>
<dbReference type="Gene3D" id="1.10.443.10">
    <property type="entry name" value="Intergrase catalytic core"/>
    <property type="match status" value="1"/>
</dbReference>
<dbReference type="InterPro" id="IPR010998">
    <property type="entry name" value="Integrase_recombinase_N"/>
</dbReference>
<accession>A0ABU1XVA3</accession>
<feature type="domain" description="Tyr recombinase" evidence="5">
    <location>
        <begin position="215"/>
        <end position="386"/>
    </location>
</feature>
<keyword evidence="7" id="KW-1185">Reference proteome</keyword>
<protein>
    <submittedName>
        <fullName evidence="6">Integrase</fullName>
    </submittedName>
</protein>
<dbReference type="PANTHER" id="PTHR30629:SF2">
    <property type="entry name" value="PROPHAGE INTEGRASE INTS-RELATED"/>
    <property type="match status" value="1"/>
</dbReference>
<dbReference type="InterPro" id="IPR050808">
    <property type="entry name" value="Phage_Integrase"/>
</dbReference>
<dbReference type="PROSITE" id="PS51898">
    <property type="entry name" value="TYR_RECOMBINASE"/>
    <property type="match status" value="1"/>
</dbReference>
<name>A0ABU1XVA3_9GAMM</name>
<dbReference type="Pfam" id="PF22022">
    <property type="entry name" value="Phage_int_M"/>
    <property type="match status" value="1"/>
</dbReference>
<dbReference type="Pfam" id="PF13356">
    <property type="entry name" value="Arm-DNA-bind_3"/>
    <property type="match status" value="1"/>
</dbReference>
<reference evidence="6 7" key="1">
    <citation type="submission" date="2023-07" db="EMBL/GenBank/DDBJ databases">
        <title>Sorghum-associated microbial communities from plants grown in Nebraska, USA.</title>
        <authorList>
            <person name="Schachtman D."/>
        </authorList>
    </citation>
    <scope>NUCLEOTIDE SEQUENCE [LARGE SCALE GENOMIC DNA]</scope>
    <source>
        <strain evidence="6 7">4099</strain>
    </source>
</reference>
<evidence type="ECO:0000256" key="3">
    <source>
        <dbReference type="ARBA" id="ARBA00023125"/>
    </source>
</evidence>
<dbReference type="CDD" id="cd00801">
    <property type="entry name" value="INT_P4_C"/>
    <property type="match status" value="1"/>
</dbReference>
<dbReference type="Gene3D" id="1.10.150.130">
    <property type="match status" value="1"/>
</dbReference>
<organism evidence="6 7">
    <name type="scientific">Luteimonas terrae</name>
    <dbReference type="NCBI Taxonomy" id="1530191"/>
    <lineage>
        <taxon>Bacteria</taxon>
        <taxon>Pseudomonadati</taxon>
        <taxon>Pseudomonadota</taxon>
        <taxon>Gammaproteobacteria</taxon>
        <taxon>Lysobacterales</taxon>
        <taxon>Lysobacteraceae</taxon>
        <taxon>Luteimonas</taxon>
    </lineage>
</organism>
<evidence type="ECO:0000259" key="5">
    <source>
        <dbReference type="PROSITE" id="PS51898"/>
    </source>
</evidence>
<dbReference type="SUPFAM" id="SSF56349">
    <property type="entry name" value="DNA breaking-rejoining enzymes"/>
    <property type="match status" value="1"/>
</dbReference>
<dbReference type="InterPro" id="IPR002104">
    <property type="entry name" value="Integrase_catalytic"/>
</dbReference>
<dbReference type="Proteomes" id="UP001256588">
    <property type="component" value="Unassembled WGS sequence"/>
</dbReference>